<comment type="caution">
    <text evidence="7">The sequence shown here is derived from an EMBL/GenBank/DDBJ whole genome shotgun (WGS) entry which is preliminary data.</text>
</comment>
<dbReference type="GO" id="GO:1990904">
    <property type="term" value="C:ribonucleoprotein complex"/>
    <property type="evidence" value="ECO:0007669"/>
    <property type="project" value="UniProtKB-KW"/>
</dbReference>
<evidence type="ECO:0000313" key="8">
    <source>
        <dbReference type="Proteomes" id="UP001174909"/>
    </source>
</evidence>
<keyword evidence="8" id="KW-1185">Reference proteome</keyword>
<keyword evidence="3" id="KW-0687">Ribonucleoprotein</keyword>
<feature type="domain" description="Ribosomal eL28/Mak16" evidence="6">
    <location>
        <begin position="8"/>
        <end position="115"/>
    </location>
</feature>
<comment type="similarity">
    <text evidence="1">Belongs to the eukaryotic ribosomal protein eL28 family.</text>
</comment>
<dbReference type="PANTHER" id="PTHR10544">
    <property type="entry name" value="60S RIBOSOMAL PROTEIN L28"/>
    <property type="match status" value="1"/>
</dbReference>
<evidence type="ECO:0000256" key="2">
    <source>
        <dbReference type="ARBA" id="ARBA00022980"/>
    </source>
</evidence>
<dbReference type="EMBL" id="CASHTH010002958">
    <property type="protein sequence ID" value="CAI8037751.1"/>
    <property type="molecule type" value="Genomic_DNA"/>
</dbReference>
<evidence type="ECO:0000256" key="1">
    <source>
        <dbReference type="ARBA" id="ARBA00007926"/>
    </source>
</evidence>
<proteinExistence type="inferred from homology"/>
<evidence type="ECO:0000256" key="3">
    <source>
        <dbReference type="ARBA" id="ARBA00023274"/>
    </source>
</evidence>
<evidence type="ECO:0000313" key="7">
    <source>
        <dbReference type="EMBL" id="CAI8037751.1"/>
    </source>
</evidence>
<dbReference type="Gene3D" id="3.30.390.110">
    <property type="match status" value="1"/>
</dbReference>
<dbReference type="GO" id="GO:0006412">
    <property type="term" value="P:translation"/>
    <property type="evidence" value="ECO:0007669"/>
    <property type="project" value="InterPro"/>
</dbReference>
<reference evidence="7" key="1">
    <citation type="submission" date="2023-03" db="EMBL/GenBank/DDBJ databases">
        <authorList>
            <person name="Steffen K."/>
            <person name="Cardenas P."/>
        </authorList>
    </citation>
    <scope>NUCLEOTIDE SEQUENCE</scope>
</reference>
<accession>A0AA35X2T5</accession>
<protein>
    <recommendedName>
        <fullName evidence="4">Large ribosomal subunit protein eL28</fullName>
    </recommendedName>
    <alternativeName>
        <fullName evidence="5">60S ribosomal protein L28</fullName>
    </alternativeName>
</protein>
<dbReference type="Pfam" id="PF01778">
    <property type="entry name" value="Ribosomal_L28e"/>
    <property type="match status" value="1"/>
</dbReference>
<organism evidence="7 8">
    <name type="scientific">Geodia barretti</name>
    <name type="common">Barrett's horny sponge</name>
    <dbReference type="NCBI Taxonomy" id="519541"/>
    <lineage>
        <taxon>Eukaryota</taxon>
        <taxon>Metazoa</taxon>
        <taxon>Porifera</taxon>
        <taxon>Demospongiae</taxon>
        <taxon>Heteroscleromorpha</taxon>
        <taxon>Tetractinellida</taxon>
        <taxon>Astrophorina</taxon>
        <taxon>Geodiidae</taxon>
        <taxon>Geodia</taxon>
    </lineage>
</organism>
<sequence>MTTHSPDLQWLLIKNTSSFLVRRKYAKANTFTTEPNNLTGINAWKYNGLVNKKAVGITAGPDNKGIVLRTRRKRGGTRRPAKMFSDVVMVGDRRRTFRAIRKNLGGNCYRRDLVEVSSVCFFSQVAVRKASAILASQRPRRLAKKHK</sequence>
<gene>
    <name evidence="7" type="ORF">GBAR_LOCUS21114</name>
</gene>
<dbReference type="GO" id="GO:0003735">
    <property type="term" value="F:structural constituent of ribosome"/>
    <property type="evidence" value="ECO:0007669"/>
    <property type="project" value="InterPro"/>
</dbReference>
<dbReference type="Proteomes" id="UP001174909">
    <property type="component" value="Unassembled WGS sequence"/>
</dbReference>
<evidence type="ECO:0000256" key="4">
    <source>
        <dbReference type="ARBA" id="ARBA00035223"/>
    </source>
</evidence>
<evidence type="ECO:0000256" key="5">
    <source>
        <dbReference type="ARBA" id="ARBA00035330"/>
    </source>
</evidence>
<name>A0AA35X2T5_GEOBA</name>
<keyword evidence="2 7" id="KW-0689">Ribosomal protein</keyword>
<dbReference type="GO" id="GO:0005840">
    <property type="term" value="C:ribosome"/>
    <property type="evidence" value="ECO:0007669"/>
    <property type="project" value="UniProtKB-KW"/>
</dbReference>
<dbReference type="AlphaFoldDB" id="A0AA35X2T5"/>
<dbReference type="InterPro" id="IPR002672">
    <property type="entry name" value="Ribosomal_eL28"/>
</dbReference>
<dbReference type="InterPro" id="IPR029004">
    <property type="entry name" value="Ribosomal_eL28/Mak16"/>
</dbReference>
<evidence type="ECO:0000259" key="6">
    <source>
        <dbReference type="Pfam" id="PF01778"/>
    </source>
</evidence>